<dbReference type="HOGENOM" id="CLU_2180009_0_0_0"/>
<evidence type="ECO:0000313" key="1">
    <source>
        <dbReference type="EMBL" id="ADO82285.1"/>
    </source>
</evidence>
<keyword evidence="2" id="KW-1185">Reference proteome</keyword>
<dbReference type="OrthoDB" id="92857at2"/>
<sequence length="135" mass="15853">MYAVGETFYYEIFDEEYELHVVGDIILSGKEYIIAEDFEGEKRAFLFDENEEDIVLLEDDDAIEVIEHWEEEYFGTSSDIGDWDEDGYYDREDSVAISDDGDEESYISENYIEEEPVYDEYEEDVDSFITGLMGK</sequence>
<organism evidence="1 2">
    <name type="scientific">Ilyobacter polytropus (strain ATCC 51220 / DSM 2926 / LMG 16218 / CuHBu1)</name>
    <dbReference type="NCBI Taxonomy" id="572544"/>
    <lineage>
        <taxon>Bacteria</taxon>
        <taxon>Fusobacteriati</taxon>
        <taxon>Fusobacteriota</taxon>
        <taxon>Fusobacteriia</taxon>
        <taxon>Fusobacteriales</taxon>
        <taxon>Fusobacteriaceae</taxon>
        <taxon>Ilyobacter</taxon>
    </lineage>
</organism>
<accession>E3H5Z5</accession>
<dbReference type="RefSeq" id="WP_013386955.1">
    <property type="nucleotide sequence ID" value="NC_014632.1"/>
</dbReference>
<dbReference type="KEGG" id="ipo:Ilyop_0497"/>
<dbReference type="STRING" id="572544.Ilyop_0497"/>
<gene>
    <name evidence="1" type="ordered locus">Ilyop_0497</name>
</gene>
<dbReference type="EMBL" id="CP002281">
    <property type="protein sequence ID" value="ADO82285.1"/>
    <property type="molecule type" value="Genomic_DNA"/>
</dbReference>
<protein>
    <recommendedName>
        <fullName evidence="3">DUF1292 domain-containing protein</fullName>
    </recommendedName>
</protein>
<name>E3H5Z5_ILYPC</name>
<dbReference type="eggNOG" id="ENOG5032X1R">
    <property type="taxonomic scope" value="Bacteria"/>
</dbReference>
<dbReference type="Proteomes" id="UP000006875">
    <property type="component" value="Chromosome"/>
</dbReference>
<dbReference type="AlphaFoldDB" id="E3H5Z5"/>
<evidence type="ECO:0008006" key="3">
    <source>
        <dbReference type="Google" id="ProtNLM"/>
    </source>
</evidence>
<reference evidence="1 2" key="1">
    <citation type="journal article" date="2010" name="Stand. Genomic Sci.">
        <title>Complete genome sequence of Ilyobacter polytropus type strain (CuHbu1).</title>
        <authorList>
            <person name="Sikorski J."/>
            <person name="Chertkov O."/>
            <person name="Lapidus A."/>
            <person name="Nolan M."/>
            <person name="Lucas S."/>
            <person name="Del Rio T.G."/>
            <person name="Tice H."/>
            <person name="Cheng J.F."/>
            <person name="Tapia R."/>
            <person name="Han C."/>
            <person name="Goodwin L."/>
            <person name="Pitluck S."/>
            <person name="Liolios K."/>
            <person name="Ivanova N."/>
            <person name="Mavromatis K."/>
            <person name="Mikhailova N."/>
            <person name="Pati A."/>
            <person name="Chen A."/>
            <person name="Palaniappan K."/>
            <person name="Land M."/>
            <person name="Hauser L."/>
            <person name="Chang Y.J."/>
            <person name="Jeffries C.D."/>
            <person name="Brambilla E."/>
            <person name="Yasawong M."/>
            <person name="Rohde M."/>
            <person name="Pukall R."/>
            <person name="Spring S."/>
            <person name="Goker M."/>
            <person name="Woyke T."/>
            <person name="Bristow J."/>
            <person name="Eisen J.A."/>
            <person name="Markowitz V."/>
            <person name="Hugenholtz P."/>
            <person name="Kyrpides N.C."/>
            <person name="Klenk H.P."/>
        </authorList>
    </citation>
    <scope>NUCLEOTIDE SEQUENCE [LARGE SCALE GENOMIC DNA]</scope>
    <source>
        <strain evidence="2">ATCC 51220 / DSM 2926 / LMG 16218 / CuHBu1</strain>
    </source>
</reference>
<evidence type="ECO:0000313" key="2">
    <source>
        <dbReference type="Proteomes" id="UP000006875"/>
    </source>
</evidence>
<proteinExistence type="predicted"/>